<dbReference type="InterPro" id="IPR000835">
    <property type="entry name" value="HTH_MarR-typ"/>
</dbReference>
<dbReference type="PANTHER" id="PTHR33164">
    <property type="entry name" value="TRANSCRIPTIONAL REGULATOR, MARR FAMILY"/>
    <property type="match status" value="1"/>
</dbReference>
<dbReference type="KEGG" id="mdb:OVN18_05380"/>
<gene>
    <name evidence="2" type="ORF">OVN18_05380</name>
</gene>
<reference evidence="2" key="1">
    <citation type="submission" date="2022-11" db="EMBL/GenBank/DDBJ databases">
        <title>Description of Microcella daejonensis nov. sp, isolated from riverside soil.</title>
        <authorList>
            <person name="Molina K.M."/>
            <person name="Kim S.B."/>
        </authorList>
    </citation>
    <scope>NUCLEOTIDE SEQUENCE</scope>
    <source>
        <strain evidence="2">MMS21-STM12</strain>
    </source>
</reference>
<proteinExistence type="predicted"/>
<dbReference type="Proteomes" id="UP001164706">
    <property type="component" value="Chromosome"/>
</dbReference>
<dbReference type="InterPro" id="IPR036388">
    <property type="entry name" value="WH-like_DNA-bd_sf"/>
</dbReference>
<dbReference type="GO" id="GO:0006950">
    <property type="term" value="P:response to stress"/>
    <property type="evidence" value="ECO:0007669"/>
    <property type="project" value="TreeGrafter"/>
</dbReference>
<dbReference type="RefSeq" id="WP_267782470.1">
    <property type="nucleotide sequence ID" value="NZ_CP113089.1"/>
</dbReference>
<dbReference type="SUPFAM" id="SSF46785">
    <property type="entry name" value="Winged helix' DNA-binding domain"/>
    <property type="match status" value="1"/>
</dbReference>
<dbReference type="Pfam" id="PF12802">
    <property type="entry name" value="MarR_2"/>
    <property type="match status" value="1"/>
</dbReference>
<dbReference type="EMBL" id="CP113089">
    <property type="protein sequence ID" value="WAB82434.1"/>
    <property type="molecule type" value="Genomic_DNA"/>
</dbReference>
<dbReference type="PANTHER" id="PTHR33164:SF43">
    <property type="entry name" value="HTH-TYPE TRANSCRIPTIONAL REPRESSOR YETL"/>
    <property type="match status" value="1"/>
</dbReference>
<feature type="domain" description="HTH marR-type" evidence="1">
    <location>
        <begin position="21"/>
        <end position="155"/>
    </location>
</feature>
<keyword evidence="3" id="KW-1185">Reference proteome</keyword>
<dbReference type="InterPro" id="IPR039422">
    <property type="entry name" value="MarR/SlyA-like"/>
</dbReference>
<dbReference type="SMART" id="SM00347">
    <property type="entry name" value="HTH_MARR"/>
    <property type="match status" value="1"/>
</dbReference>
<name>A0A9E8MML4_9MICO</name>
<sequence>MTPPLEPARPSDAAPIDAARAEPLGGILLAVARLTRRIGARRPFAGTPLSRSQFDAVFLLAHAAAPVTPSALAAELGVTGGAVTQLVEGLREAGLVEVARHPTDGRSRVLALSAAAAQEVDAFQQGLVRDLAPDFAALDEAELRQLATLLARATAR</sequence>
<dbReference type="GO" id="GO:0003700">
    <property type="term" value="F:DNA-binding transcription factor activity"/>
    <property type="evidence" value="ECO:0007669"/>
    <property type="project" value="InterPro"/>
</dbReference>
<dbReference type="AlphaFoldDB" id="A0A9E8MML4"/>
<accession>A0A9E8MML4</accession>
<dbReference type="Gene3D" id="1.10.10.10">
    <property type="entry name" value="Winged helix-like DNA-binding domain superfamily/Winged helix DNA-binding domain"/>
    <property type="match status" value="1"/>
</dbReference>
<dbReference type="PROSITE" id="PS50995">
    <property type="entry name" value="HTH_MARR_2"/>
    <property type="match status" value="1"/>
</dbReference>
<evidence type="ECO:0000313" key="2">
    <source>
        <dbReference type="EMBL" id="WAB82434.1"/>
    </source>
</evidence>
<protein>
    <submittedName>
        <fullName evidence="2">MarR family winged helix-turn-helix transcriptional regulator</fullName>
    </submittedName>
</protein>
<evidence type="ECO:0000259" key="1">
    <source>
        <dbReference type="PROSITE" id="PS50995"/>
    </source>
</evidence>
<dbReference type="InterPro" id="IPR036390">
    <property type="entry name" value="WH_DNA-bd_sf"/>
</dbReference>
<evidence type="ECO:0000313" key="3">
    <source>
        <dbReference type="Proteomes" id="UP001164706"/>
    </source>
</evidence>
<organism evidence="2 3">
    <name type="scientific">Microcella daejeonensis</name>
    <dbReference type="NCBI Taxonomy" id="2994971"/>
    <lineage>
        <taxon>Bacteria</taxon>
        <taxon>Bacillati</taxon>
        <taxon>Actinomycetota</taxon>
        <taxon>Actinomycetes</taxon>
        <taxon>Micrococcales</taxon>
        <taxon>Microbacteriaceae</taxon>
        <taxon>Microcella</taxon>
    </lineage>
</organism>